<protein>
    <recommendedName>
        <fullName evidence="1">Protein kinase domain-containing protein</fullName>
    </recommendedName>
</protein>
<evidence type="ECO:0000259" key="1">
    <source>
        <dbReference type="PROSITE" id="PS50011"/>
    </source>
</evidence>
<dbReference type="SUPFAM" id="SSF56112">
    <property type="entry name" value="Protein kinase-like (PK-like)"/>
    <property type="match status" value="1"/>
</dbReference>
<dbReference type="InterPro" id="IPR001245">
    <property type="entry name" value="Ser-Thr/Tyr_kinase_cat_dom"/>
</dbReference>
<name>A0AAV5TYL0_9BILA</name>
<dbReference type="GO" id="GO:0005886">
    <property type="term" value="C:plasma membrane"/>
    <property type="evidence" value="ECO:0007669"/>
    <property type="project" value="TreeGrafter"/>
</dbReference>
<feature type="domain" description="Protein kinase" evidence="1">
    <location>
        <begin position="1"/>
        <end position="91"/>
    </location>
</feature>
<dbReference type="PANTHER" id="PTHR24416">
    <property type="entry name" value="TYROSINE-PROTEIN KINASE RECEPTOR"/>
    <property type="match status" value="1"/>
</dbReference>
<dbReference type="InterPro" id="IPR000719">
    <property type="entry name" value="Prot_kinase_dom"/>
</dbReference>
<feature type="non-terminal residue" evidence="2">
    <location>
        <position position="91"/>
    </location>
</feature>
<keyword evidence="3" id="KW-1185">Reference proteome</keyword>
<organism evidence="2 3">
    <name type="scientific">Pristionchus entomophagus</name>
    <dbReference type="NCBI Taxonomy" id="358040"/>
    <lineage>
        <taxon>Eukaryota</taxon>
        <taxon>Metazoa</taxon>
        <taxon>Ecdysozoa</taxon>
        <taxon>Nematoda</taxon>
        <taxon>Chromadorea</taxon>
        <taxon>Rhabditida</taxon>
        <taxon>Rhabditina</taxon>
        <taxon>Diplogasteromorpha</taxon>
        <taxon>Diplogasteroidea</taxon>
        <taxon>Neodiplogasteridae</taxon>
        <taxon>Pristionchus</taxon>
    </lineage>
</organism>
<dbReference type="GO" id="GO:0043235">
    <property type="term" value="C:receptor complex"/>
    <property type="evidence" value="ECO:0007669"/>
    <property type="project" value="TreeGrafter"/>
</dbReference>
<dbReference type="GO" id="GO:0004714">
    <property type="term" value="F:transmembrane receptor protein tyrosine kinase activity"/>
    <property type="evidence" value="ECO:0007669"/>
    <property type="project" value="TreeGrafter"/>
</dbReference>
<dbReference type="PANTHER" id="PTHR24416:SF583">
    <property type="entry name" value="RECEPTOR PROTEIN-TYROSINE KINASE"/>
    <property type="match status" value="1"/>
</dbReference>
<comment type="caution">
    <text evidence="2">The sequence shown here is derived from an EMBL/GenBank/DDBJ whole genome shotgun (WGS) entry which is preliminary data.</text>
</comment>
<dbReference type="Pfam" id="PF07714">
    <property type="entry name" value="PK_Tyr_Ser-Thr"/>
    <property type="match status" value="1"/>
</dbReference>
<dbReference type="GO" id="GO:0005524">
    <property type="term" value="F:ATP binding"/>
    <property type="evidence" value="ECO:0007669"/>
    <property type="project" value="InterPro"/>
</dbReference>
<proteinExistence type="predicted"/>
<feature type="non-terminal residue" evidence="2">
    <location>
        <position position="1"/>
    </location>
</feature>
<dbReference type="AlphaFoldDB" id="A0AAV5TYL0"/>
<dbReference type="EMBL" id="BTSX01000005">
    <property type="protein sequence ID" value="GMS99334.1"/>
    <property type="molecule type" value="Genomic_DNA"/>
</dbReference>
<dbReference type="Gene3D" id="3.30.200.20">
    <property type="entry name" value="Phosphorylase Kinase, domain 1"/>
    <property type="match status" value="1"/>
</dbReference>
<reference evidence="2" key="1">
    <citation type="submission" date="2023-10" db="EMBL/GenBank/DDBJ databases">
        <title>Genome assembly of Pristionchus species.</title>
        <authorList>
            <person name="Yoshida K."/>
            <person name="Sommer R.J."/>
        </authorList>
    </citation>
    <scope>NUCLEOTIDE SEQUENCE</scope>
    <source>
        <strain evidence="2">RS0144</strain>
    </source>
</reference>
<evidence type="ECO:0000313" key="3">
    <source>
        <dbReference type="Proteomes" id="UP001432027"/>
    </source>
</evidence>
<accession>A0AAV5TYL0</accession>
<evidence type="ECO:0000313" key="2">
    <source>
        <dbReference type="EMBL" id="GMS99334.1"/>
    </source>
</evidence>
<dbReference type="PROSITE" id="PS50011">
    <property type="entry name" value="PROTEIN_KINASE_DOM"/>
    <property type="match status" value="1"/>
</dbReference>
<gene>
    <name evidence="2" type="ORF">PENTCL1PPCAC_21509</name>
</gene>
<dbReference type="InterPro" id="IPR050122">
    <property type="entry name" value="RTK"/>
</dbReference>
<dbReference type="Proteomes" id="UP001432027">
    <property type="component" value="Unassembled WGS sequence"/>
</dbReference>
<dbReference type="GO" id="GO:0007169">
    <property type="term" value="P:cell surface receptor protein tyrosine kinase signaling pathway"/>
    <property type="evidence" value="ECO:0007669"/>
    <property type="project" value="TreeGrafter"/>
</dbReference>
<sequence>TVPSSGNEVVAIKMLHESADKVQHMEFIEEIELMKRLGYHERLVNMMACVTQSEPTMLIVEFCEHSNLLNYMRTRRKFMLQTDESISSTDR</sequence>
<dbReference type="InterPro" id="IPR011009">
    <property type="entry name" value="Kinase-like_dom_sf"/>
</dbReference>